<dbReference type="Pfam" id="PF12385">
    <property type="entry name" value="Peptidase_C70"/>
    <property type="match status" value="1"/>
</dbReference>
<dbReference type="AlphaFoldDB" id="A0A1H3E817"/>
<gene>
    <name evidence="2" type="ORF">SAMN05421504_103699</name>
</gene>
<dbReference type="STRING" id="589385.SAMN05421504_103699"/>
<evidence type="ECO:0000313" key="3">
    <source>
        <dbReference type="Proteomes" id="UP000199515"/>
    </source>
</evidence>
<name>A0A1H3E817_9PSEU</name>
<dbReference type="Gene3D" id="3.90.70.10">
    <property type="entry name" value="Cysteine proteinases"/>
    <property type="match status" value="1"/>
</dbReference>
<evidence type="ECO:0000256" key="1">
    <source>
        <dbReference type="SAM" id="SignalP"/>
    </source>
</evidence>
<proteinExistence type="predicted"/>
<dbReference type="GO" id="GO:0006508">
    <property type="term" value="P:proteolysis"/>
    <property type="evidence" value="ECO:0007669"/>
    <property type="project" value="UniProtKB-KW"/>
</dbReference>
<keyword evidence="2" id="KW-0645">Protease</keyword>
<protein>
    <submittedName>
        <fullName evidence="2">Papain-like cysteine protease AvrRpt2</fullName>
    </submittedName>
</protein>
<dbReference type="RefSeq" id="WP_245757358.1">
    <property type="nucleotide sequence ID" value="NZ_FNON01000003.1"/>
</dbReference>
<feature type="signal peptide" evidence="1">
    <location>
        <begin position="1"/>
        <end position="27"/>
    </location>
</feature>
<accession>A0A1H3E817</accession>
<keyword evidence="3" id="KW-1185">Reference proteome</keyword>
<dbReference type="EMBL" id="FNON01000003">
    <property type="protein sequence ID" value="SDX74912.1"/>
    <property type="molecule type" value="Genomic_DNA"/>
</dbReference>
<keyword evidence="2" id="KW-0378">Hydrolase</keyword>
<keyword evidence="1" id="KW-0732">Signal</keyword>
<dbReference type="Proteomes" id="UP000199515">
    <property type="component" value="Unassembled WGS sequence"/>
</dbReference>
<evidence type="ECO:0000313" key="2">
    <source>
        <dbReference type="EMBL" id="SDX74912.1"/>
    </source>
</evidence>
<sequence>MPVYSKARVIGAACLTLWLVTPVHAQAATRALDLVMQAQEQTQWCWAGSGNSIAAFHGATITQTRFCQLAHGESGDACANKAGTLGDAQHAFASLGFSSPGTYLADRVGYDDIKAQIEAGRPIQTRIGWTAGGGHIHVVYGYDSVQQRVYWGDPWPTNSRYNLSTYAYYSSNRSFSWTHTLTGIAK</sequence>
<dbReference type="InterPro" id="IPR022118">
    <property type="entry name" value="Peptidase_C70_AvrRpt2"/>
</dbReference>
<feature type="chain" id="PRO_5011690709" evidence="1">
    <location>
        <begin position="28"/>
        <end position="186"/>
    </location>
</feature>
<reference evidence="2 3" key="1">
    <citation type="submission" date="2016-10" db="EMBL/GenBank/DDBJ databases">
        <authorList>
            <person name="de Groot N.N."/>
        </authorList>
    </citation>
    <scope>NUCLEOTIDE SEQUENCE [LARGE SCALE GENOMIC DNA]</scope>
    <source>
        <strain evidence="2 3">CPCC 202699</strain>
    </source>
</reference>
<organism evidence="2 3">
    <name type="scientific">Amycolatopsis xylanica</name>
    <dbReference type="NCBI Taxonomy" id="589385"/>
    <lineage>
        <taxon>Bacteria</taxon>
        <taxon>Bacillati</taxon>
        <taxon>Actinomycetota</taxon>
        <taxon>Actinomycetes</taxon>
        <taxon>Pseudonocardiales</taxon>
        <taxon>Pseudonocardiaceae</taxon>
        <taxon>Amycolatopsis</taxon>
    </lineage>
</organism>
<dbReference type="GO" id="GO:0008233">
    <property type="term" value="F:peptidase activity"/>
    <property type="evidence" value="ECO:0007669"/>
    <property type="project" value="UniProtKB-KW"/>
</dbReference>